<keyword evidence="3" id="KW-1185">Reference proteome</keyword>
<evidence type="ECO:0000313" key="2">
    <source>
        <dbReference type="EMBL" id="KGT95186.1"/>
    </source>
</evidence>
<sequence>MMTEQVRYTVIEICRSVDISPEELTEVVGLGVITPLQAESNWIFDYHALRSLQRARRLQIELELEWSGIAIALTLMDKVERLEKENVQLRRQLDRLLHTV</sequence>
<evidence type="ECO:0000256" key="1">
    <source>
        <dbReference type="SAM" id="Coils"/>
    </source>
</evidence>
<feature type="coiled-coil region" evidence="1">
    <location>
        <begin position="72"/>
        <end position="99"/>
    </location>
</feature>
<dbReference type="Pfam" id="PF13591">
    <property type="entry name" value="MerR_2"/>
    <property type="match status" value="1"/>
</dbReference>
<dbReference type="eggNOG" id="COG0789">
    <property type="taxonomic scope" value="Bacteria"/>
</dbReference>
<dbReference type="STRING" id="371042.NG99_05235"/>
<comment type="caution">
    <text evidence="2">The sequence shown here is derived from an EMBL/GenBank/DDBJ whole genome shotgun (WGS) entry which is preliminary data.</text>
</comment>
<dbReference type="EMBL" id="JRUQ01000019">
    <property type="protein sequence ID" value="KGT95186.1"/>
    <property type="molecule type" value="Genomic_DNA"/>
</dbReference>
<organism evidence="2 3">
    <name type="scientific">Erwinia typographi</name>
    <dbReference type="NCBI Taxonomy" id="371042"/>
    <lineage>
        <taxon>Bacteria</taxon>
        <taxon>Pseudomonadati</taxon>
        <taxon>Pseudomonadota</taxon>
        <taxon>Gammaproteobacteria</taxon>
        <taxon>Enterobacterales</taxon>
        <taxon>Erwiniaceae</taxon>
        <taxon>Erwinia</taxon>
    </lineage>
</organism>
<evidence type="ECO:0000313" key="3">
    <source>
        <dbReference type="Proteomes" id="UP000030351"/>
    </source>
</evidence>
<protein>
    <submittedName>
        <fullName evidence="2">Chaperone-modulator protein CbpM</fullName>
    </submittedName>
</protein>
<dbReference type="Gene3D" id="1.10.1660.10">
    <property type="match status" value="1"/>
</dbReference>
<gene>
    <name evidence="2" type="ORF">NG99_05235</name>
</gene>
<reference evidence="2 3" key="1">
    <citation type="submission" date="2014-10" db="EMBL/GenBank/DDBJ databases">
        <title>Genome sequence of Erwinia typographi M043b.</title>
        <authorList>
            <person name="Chan K.-G."/>
            <person name="Tan W.-S."/>
        </authorList>
    </citation>
    <scope>NUCLEOTIDE SEQUENCE [LARGE SCALE GENOMIC DNA]</scope>
    <source>
        <strain evidence="2 3">M043b</strain>
    </source>
</reference>
<dbReference type="Proteomes" id="UP000030351">
    <property type="component" value="Unassembled WGS sequence"/>
</dbReference>
<dbReference type="AlphaFoldDB" id="A0A0A3ZC24"/>
<proteinExistence type="predicted"/>
<name>A0A0A3ZC24_9GAMM</name>
<accession>A0A0A3ZC24</accession>
<keyword evidence="1" id="KW-0175">Coiled coil</keyword>